<dbReference type="AlphaFoldDB" id="A0A2I0UL31"/>
<reference evidence="3" key="2">
    <citation type="submission" date="2017-12" db="EMBL/GenBank/DDBJ databases">
        <title>Genome sequence of the Bar-tailed Godwit (Limosa lapponica baueri).</title>
        <authorList>
            <person name="Lima N.C.B."/>
            <person name="Parody-Merino A.M."/>
            <person name="Battley P.F."/>
            <person name="Fidler A.E."/>
            <person name="Prosdocimi F."/>
        </authorList>
    </citation>
    <scope>NUCLEOTIDE SEQUENCE [LARGE SCALE GENOMIC DNA]</scope>
</reference>
<reference evidence="3" key="1">
    <citation type="submission" date="2017-11" db="EMBL/GenBank/DDBJ databases">
        <authorList>
            <person name="Lima N.C."/>
            <person name="Parody-Merino A.M."/>
            <person name="Battley P.F."/>
            <person name="Fidler A.E."/>
            <person name="Prosdocimi F."/>
        </authorList>
    </citation>
    <scope>NUCLEOTIDE SEQUENCE [LARGE SCALE GENOMIC DNA]</scope>
</reference>
<evidence type="ECO:0000256" key="1">
    <source>
        <dbReference type="SAM" id="MobiDB-lite"/>
    </source>
</evidence>
<accession>A0A2I0UL31</accession>
<evidence type="ECO:0000313" key="3">
    <source>
        <dbReference type="Proteomes" id="UP000233556"/>
    </source>
</evidence>
<evidence type="ECO:0008006" key="4">
    <source>
        <dbReference type="Google" id="ProtNLM"/>
    </source>
</evidence>
<keyword evidence="3" id="KW-1185">Reference proteome</keyword>
<gene>
    <name evidence="2" type="ORF">llap_2923</name>
</gene>
<feature type="compositionally biased region" description="Polar residues" evidence="1">
    <location>
        <begin position="216"/>
        <end position="230"/>
    </location>
</feature>
<feature type="compositionally biased region" description="Basic and acidic residues" evidence="1">
    <location>
        <begin position="1"/>
        <end position="11"/>
    </location>
</feature>
<organism evidence="2 3">
    <name type="scientific">Limosa lapponica baueri</name>
    <dbReference type="NCBI Taxonomy" id="1758121"/>
    <lineage>
        <taxon>Eukaryota</taxon>
        <taxon>Metazoa</taxon>
        <taxon>Chordata</taxon>
        <taxon>Craniata</taxon>
        <taxon>Vertebrata</taxon>
        <taxon>Euteleostomi</taxon>
        <taxon>Archelosauria</taxon>
        <taxon>Archosauria</taxon>
        <taxon>Dinosauria</taxon>
        <taxon>Saurischia</taxon>
        <taxon>Theropoda</taxon>
        <taxon>Coelurosauria</taxon>
        <taxon>Aves</taxon>
        <taxon>Neognathae</taxon>
        <taxon>Neoaves</taxon>
        <taxon>Charadriiformes</taxon>
        <taxon>Scolopacidae</taxon>
        <taxon>Limosa</taxon>
    </lineage>
</organism>
<evidence type="ECO:0000313" key="2">
    <source>
        <dbReference type="EMBL" id="PKU46764.1"/>
    </source>
</evidence>
<proteinExistence type="predicted"/>
<protein>
    <recommendedName>
        <fullName evidence="4">Rna-directed dna polymerase from mobile element jockey-like</fullName>
    </recommendedName>
</protein>
<feature type="region of interest" description="Disordered" evidence="1">
    <location>
        <begin position="1"/>
        <end position="24"/>
    </location>
</feature>
<name>A0A2I0UL31_LIMLA</name>
<dbReference type="Proteomes" id="UP000233556">
    <property type="component" value="Unassembled WGS sequence"/>
</dbReference>
<sequence length="262" mass="29057">MANSNTKEKTGETPAGELGPVFLSSQEYTEPTTKLEQGKCGSNSNLRLETLYQILHRHKKKYREKNGRERKQFHVYNLQLCGPRGKNVWSEFFVGKPKELNQHPNTCMWKSSGKENSICRPKVFSLHGAKNLDRIQRSWMRTINKDLLTDIIPEQGDHEDSKRADIIAYFLAKSLIPAPHCKDTGSPQSEPSTGGQYALVAKKANGLLGCIKKSVASRSSVQDRQGTTGESPVEGHKDDQGSGAPLLWGKAERPGSVLPGED</sequence>
<feature type="region of interest" description="Disordered" evidence="1">
    <location>
        <begin position="216"/>
        <end position="262"/>
    </location>
</feature>
<dbReference type="EMBL" id="KZ505698">
    <property type="protein sequence ID" value="PKU46764.1"/>
    <property type="molecule type" value="Genomic_DNA"/>
</dbReference>